<keyword evidence="3" id="KW-1185">Reference proteome</keyword>
<dbReference type="EMBL" id="JACGCM010000932">
    <property type="protein sequence ID" value="KAF6164361.1"/>
    <property type="molecule type" value="Genomic_DNA"/>
</dbReference>
<proteinExistence type="predicted"/>
<organism evidence="2 3">
    <name type="scientific">Kingdonia uniflora</name>
    <dbReference type="NCBI Taxonomy" id="39325"/>
    <lineage>
        <taxon>Eukaryota</taxon>
        <taxon>Viridiplantae</taxon>
        <taxon>Streptophyta</taxon>
        <taxon>Embryophyta</taxon>
        <taxon>Tracheophyta</taxon>
        <taxon>Spermatophyta</taxon>
        <taxon>Magnoliopsida</taxon>
        <taxon>Ranunculales</taxon>
        <taxon>Circaeasteraceae</taxon>
        <taxon>Kingdonia</taxon>
    </lineage>
</organism>
<comment type="caution">
    <text evidence="2">The sequence shown here is derived from an EMBL/GenBank/DDBJ whole genome shotgun (WGS) entry which is preliminary data.</text>
</comment>
<sequence>MSELDIGMTFPDYFMGLMRSKISSHKVLRDVLLKARKVKAEEAVSMGIVDSVWDGPGETVEAALKLGEELGMRKWHGEVYAEIRKDSLQEACHVLGLLAKGVVVARL</sequence>
<dbReference type="EMBL" id="JACGCM010002716">
    <property type="protein sequence ID" value="KAF6136400.1"/>
    <property type="molecule type" value="Genomic_DNA"/>
</dbReference>
<evidence type="ECO:0000313" key="3">
    <source>
        <dbReference type="Proteomes" id="UP000541444"/>
    </source>
</evidence>
<dbReference type="SUPFAM" id="SSF52096">
    <property type="entry name" value="ClpP/crotonase"/>
    <property type="match status" value="1"/>
</dbReference>
<evidence type="ECO:0000313" key="2">
    <source>
        <dbReference type="EMBL" id="KAF6164361.1"/>
    </source>
</evidence>
<gene>
    <name evidence="2" type="ORF">GIB67_037518</name>
    <name evidence="1" type="ORF">GIB67_038972</name>
</gene>
<dbReference type="OrthoDB" id="1729460at2759"/>
<dbReference type="Gene3D" id="3.90.226.10">
    <property type="entry name" value="2-enoyl-CoA Hydratase, Chain A, domain 1"/>
    <property type="match status" value="1"/>
</dbReference>
<dbReference type="Proteomes" id="UP000541444">
    <property type="component" value="Unassembled WGS sequence"/>
</dbReference>
<dbReference type="InterPro" id="IPR029045">
    <property type="entry name" value="ClpP/crotonase-like_dom_sf"/>
</dbReference>
<accession>A0A7J7NAU8</accession>
<dbReference type="AlphaFoldDB" id="A0A7J7NAU8"/>
<reference evidence="2 3" key="1">
    <citation type="journal article" date="2020" name="IScience">
        <title>Genome Sequencing of the Endangered Kingdonia uniflora (Circaeasteraceae, Ranunculales) Reveals Potential Mechanisms of Evolutionary Specialization.</title>
        <authorList>
            <person name="Sun Y."/>
            <person name="Deng T."/>
            <person name="Zhang A."/>
            <person name="Moore M.J."/>
            <person name="Landis J.B."/>
            <person name="Lin N."/>
            <person name="Zhang H."/>
            <person name="Zhang X."/>
            <person name="Huang J."/>
            <person name="Zhang X."/>
            <person name="Sun H."/>
            <person name="Wang H."/>
        </authorList>
    </citation>
    <scope>NUCLEOTIDE SEQUENCE [LARGE SCALE GENOMIC DNA]</scope>
    <source>
        <strain evidence="2">TB1705</strain>
        <tissue evidence="2">Leaf</tissue>
    </source>
</reference>
<name>A0A7J7NAU8_9MAGN</name>
<protein>
    <submittedName>
        <fullName evidence="2">Uncharacterized protein</fullName>
    </submittedName>
</protein>
<evidence type="ECO:0000313" key="1">
    <source>
        <dbReference type="EMBL" id="KAF6136400.1"/>
    </source>
</evidence>